<keyword evidence="3" id="KW-0813">Transport</keyword>
<dbReference type="InterPro" id="IPR002386">
    <property type="entry name" value="Amicyanin/Pseudoazurin"/>
</dbReference>
<feature type="signal peptide" evidence="10">
    <location>
        <begin position="1"/>
        <end position="24"/>
    </location>
</feature>
<dbReference type="STRING" id="871741.SAMN05192570_2934"/>
<comment type="subcellular location">
    <subcellularLocation>
        <location evidence="1">Periplasm</location>
    </subcellularLocation>
</comment>
<keyword evidence="10" id="KW-0732">Signal</keyword>
<name>A0A1I6T3M8_9CAUL</name>
<evidence type="ECO:0000256" key="4">
    <source>
        <dbReference type="ARBA" id="ARBA00022723"/>
    </source>
</evidence>
<evidence type="ECO:0000313" key="12">
    <source>
        <dbReference type="EMBL" id="SFS83660.1"/>
    </source>
</evidence>
<dbReference type="InterPro" id="IPR000923">
    <property type="entry name" value="BlueCu_1"/>
</dbReference>
<keyword evidence="5" id="KW-0574">Periplasm</keyword>
<feature type="binding site" evidence="9">
    <location>
        <position position="102"/>
    </location>
    <ligand>
        <name>Cu cation</name>
        <dbReference type="ChEBI" id="CHEBI:23378"/>
    </ligand>
</feature>
<dbReference type="PRINTS" id="PR00156">
    <property type="entry name" value="COPPERBLUE"/>
</dbReference>
<keyword evidence="7 9" id="KW-0186">Copper</keyword>
<dbReference type="GO" id="GO:0005507">
    <property type="term" value="F:copper ion binding"/>
    <property type="evidence" value="ECO:0007669"/>
    <property type="project" value="UniProtKB-UniRule"/>
</dbReference>
<feature type="binding site" evidence="9">
    <location>
        <position position="64"/>
    </location>
    <ligand>
        <name>Cu cation</name>
        <dbReference type="ChEBI" id="CHEBI:23378"/>
    </ligand>
</feature>
<dbReference type="InterPro" id="IPR001235">
    <property type="entry name" value="Copper_blue_Plastocyanin"/>
</dbReference>
<dbReference type="Gene3D" id="2.60.40.420">
    <property type="entry name" value="Cupredoxins - blue copper proteins"/>
    <property type="match status" value="1"/>
</dbReference>
<evidence type="ECO:0000259" key="11">
    <source>
        <dbReference type="Pfam" id="PF00127"/>
    </source>
</evidence>
<reference evidence="13" key="1">
    <citation type="submission" date="2016-10" db="EMBL/GenBank/DDBJ databases">
        <authorList>
            <person name="Varghese N."/>
            <person name="Submissions S."/>
        </authorList>
    </citation>
    <scope>NUCLEOTIDE SEQUENCE [LARGE SCALE GENOMIC DNA]</scope>
    <source>
        <strain evidence="13">CGMCC 1.10683</strain>
    </source>
</reference>
<dbReference type="AlphaFoldDB" id="A0A1I6T3M8"/>
<dbReference type="SUPFAM" id="SSF49503">
    <property type="entry name" value="Cupredoxins"/>
    <property type="match status" value="1"/>
</dbReference>
<evidence type="ECO:0000256" key="9">
    <source>
        <dbReference type="PIRSR" id="PIRSR602386-1"/>
    </source>
</evidence>
<evidence type="ECO:0000256" key="3">
    <source>
        <dbReference type="ARBA" id="ARBA00022448"/>
    </source>
</evidence>
<dbReference type="PRINTS" id="PR00155">
    <property type="entry name" value="AMICYANIN"/>
</dbReference>
<dbReference type="NCBIfam" id="TIGR02375">
    <property type="entry name" value="pseudoazurin"/>
    <property type="match status" value="1"/>
</dbReference>
<comment type="cofactor">
    <cofactor evidence="9">
        <name>Cu cation</name>
        <dbReference type="ChEBI" id="CHEBI:23378"/>
    </cofactor>
    <text evidence="9">Binds 1 copper ion per subunit.</text>
</comment>
<dbReference type="GO" id="GO:0009055">
    <property type="term" value="F:electron transfer activity"/>
    <property type="evidence" value="ECO:0007669"/>
    <property type="project" value="InterPro"/>
</dbReference>
<evidence type="ECO:0000256" key="1">
    <source>
        <dbReference type="ARBA" id="ARBA00004418"/>
    </source>
</evidence>
<dbReference type="GO" id="GO:0042597">
    <property type="term" value="C:periplasmic space"/>
    <property type="evidence" value="ECO:0007669"/>
    <property type="project" value="UniProtKB-SubCell"/>
</dbReference>
<dbReference type="Proteomes" id="UP000198788">
    <property type="component" value="Unassembled WGS sequence"/>
</dbReference>
<evidence type="ECO:0000313" key="13">
    <source>
        <dbReference type="Proteomes" id="UP000198788"/>
    </source>
</evidence>
<dbReference type="OrthoDB" id="7510199at2"/>
<dbReference type="InterPro" id="IPR012745">
    <property type="entry name" value="Pseudoazurin"/>
</dbReference>
<protein>
    <recommendedName>
        <fullName evidence="2 8">Pseudoazurin</fullName>
    </recommendedName>
</protein>
<evidence type="ECO:0000256" key="6">
    <source>
        <dbReference type="ARBA" id="ARBA00022982"/>
    </source>
</evidence>
<proteinExistence type="predicted"/>
<feature type="domain" description="Blue (type 1) copper" evidence="11">
    <location>
        <begin position="30"/>
        <end position="116"/>
    </location>
</feature>
<keyword evidence="13" id="KW-1185">Reference proteome</keyword>
<dbReference type="CDD" id="cd04218">
    <property type="entry name" value="Pseudoazurin"/>
    <property type="match status" value="1"/>
</dbReference>
<feature type="binding site" evidence="9">
    <location>
        <position position="105"/>
    </location>
    <ligand>
        <name>Cu cation</name>
        <dbReference type="ChEBI" id="CHEBI:23378"/>
    </ligand>
</feature>
<evidence type="ECO:0000256" key="8">
    <source>
        <dbReference type="NCBIfam" id="TIGR02375"/>
    </source>
</evidence>
<organism evidence="12 13">
    <name type="scientific">Brevundimonas viscosa</name>
    <dbReference type="NCBI Taxonomy" id="871741"/>
    <lineage>
        <taxon>Bacteria</taxon>
        <taxon>Pseudomonadati</taxon>
        <taxon>Pseudomonadota</taxon>
        <taxon>Alphaproteobacteria</taxon>
        <taxon>Caulobacterales</taxon>
        <taxon>Caulobacteraceae</taxon>
        <taxon>Brevundimonas</taxon>
    </lineage>
</organism>
<evidence type="ECO:0000256" key="7">
    <source>
        <dbReference type="ARBA" id="ARBA00023008"/>
    </source>
</evidence>
<keyword evidence="4 9" id="KW-0479">Metal-binding</keyword>
<dbReference type="PROSITE" id="PS00196">
    <property type="entry name" value="COPPER_BLUE"/>
    <property type="match status" value="1"/>
</dbReference>
<accession>A0A1I6T3M8</accession>
<dbReference type="InterPro" id="IPR008972">
    <property type="entry name" value="Cupredoxin"/>
</dbReference>
<dbReference type="EMBL" id="FOZV01000007">
    <property type="protein sequence ID" value="SFS83660.1"/>
    <property type="molecule type" value="Genomic_DNA"/>
</dbReference>
<evidence type="ECO:0000256" key="10">
    <source>
        <dbReference type="SAM" id="SignalP"/>
    </source>
</evidence>
<gene>
    <name evidence="12" type="ORF">SAMN05192570_2934</name>
</gene>
<evidence type="ECO:0000256" key="2">
    <source>
        <dbReference type="ARBA" id="ARBA00016984"/>
    </source>
</evidence>
<dbReference type="Pfam" id="PF00127">
    <property type="entry name" value="Copper-bind"/>
    <property type="match status" value="1"/>
</dbReference>
<feature type="binding site" evidence="9">
    <location>
        <position position="110"/>
    </location>
    <ligand>
        <name>Cu cation</name>
        <dbReference type="ChEBI" id="CHEBI:23378"/>
    </ligand>
</feature>
<sequence>MLKRTFITLAAAGLALAMAGEAAAAEHRVQMLNRGDGGTMVFSPAVVRARPGDTIRYVPTDPGHNAETIAGMLPAGVQVTRGAMGREYVLRVTQPGVYGVKCAPHYSMGMVGLVIVGDGSANRAAAQTVAGRAPNLARRRFTEYFAR</sequence>
<keyword evidence="6" id="KW-0249">Electron transport</keyword>
<dbReference type="RefSeq" id="WP_092312456.1">
    <property type="nucleotide sequence ID" value="NZ_FOZV01000007.1"/>
</dbReference>
<evidence type="ECO:0000256" key="5">
    <source>
        <dbReference type="ARBA" id="ARBA00022764"/>
    </source>
</evidence>
<feature type="chain" id="PRO_5011510830" description="Pseudoazurin" evidence="10">
    <location>
        <begin position="25"/>
        <end position="147"/>
    </location>
</feature>
<dbReference type="InterPro" id="IPR028871">
    <property type="entry name" value="BlueCu_1_BS"/>
</dbReference>